<dbReference type="KEGG" id="mej:Q7A_1795"/>
<gene>
    <name evidence="1" type="ordered locus">Q7A_1795</name>
</gene>
<dbReference type="Proteomes" id="UP000009144">
    <property type="component" value="Chromosome"/>
</dbReference>
<reference evidence="1 2" key="1">
    <citation type="journal article" date="2012" name="J. Bacteriol.">
        <title>Complete genome sequences of Methylophaga sp. strain JAM1 and Methylophaga sp. strain JAM7.</title>
        <authorList>
            <person name="Villeneuve C."/>
            <person name="Martineau C."/>
            <person name="Mauffrey F."/>
            <person name="Villemur R."/>
        </authorList>
    </citation>
    <scope>NUCLEOTIDE SEQUENCE [LARGE SCALE GENOMIC DNA]</scope>
    <source>
        <strain evidence="1 2">JAM1</strain>
    </source>
</reference>
<proteinExistence type="predicted"/>
<dbReference type="RefSeq" id="WP_014706984.1">
    <property type="nucleotide sequence ID" value="NC_017857.3"/>
</dbReference>
<keyword evidence="2" id="KW-1185">Reference proteome</keyword>
<protein>
    <submittedName>
        <fullName evidence="1">Uncharacterized protein</fullName>
    </submittedName>
</protein>
<evidence type="ECO:0000313" key="2">
    <source>
        <dbReference type="Proteomes" id="UP000009144"/>
    </source>
</evidence>
<name>I1XJP4_METNJ</name>
<dbReference type="PATRIC" id="fig|754476.3.peg.1774"/>
<dbReference type="HOGENOM" id="CLU_1308941_0_0_6"/>
<dbReference type="EMBL" id="CP003390">
    <property type="protein sequence ID" value="AFI84613.1"/>
    <property type="molecule type" value="Genomic_DNA"/>
</dbReference>
<evidence type="ECO:0000313" key="1">
    <source>
        <dbReference type="EMBL" id="AFI84613.1"/>
    </source>
</evidence>
<accession>I1XJP4</accession>
<sequence>MKQALLIALTLSLLLAGCGYESFQGRFIGPAGHLSYTFQPDGTLKIHQGEDVTVVKYEYYSSDQFIKLKSDQDLPAKILNVKDKDHLQSNGILLTRGVDYTMLADTTWIGEQGQYTFALSFTMTDKGMETLSELVTYHDEDMTYVSQTDDSITRLRGNMLLLDLTPYKVSEVTHDSFKITIGENSMTLEKFPKNTQITIQEGYQSEDTLR</sequence>
<organism evidence="1 2">
    <name type="scientific">Methylophaga nitratireducenticrescens</name>
    <dbReference type="NCBI Taxonomy" id="754476"/>
    <lineage>
        <taxon>Bacteria</taxon>
        <taxon>Pseudomonadati</taxon>
        <taxon>Pseudomonadota</taxon>
        <taxon>Gammaproteobacteria</taxon>
        <taxon>Thiotrichales</taxon>
        <taxon>Piscirickettsiaceae</taxon>
        <taxon>Methylophaga</taxon>
    </lineage>
</organism>
<reference evidence="1 2" key="2">
    <citation type="journal article" date="2013" name="Int. J. Syst. Evol. Microbiol.">
        <title>Methylophaga nitratireducenticrescens sp. nov. and Methylophaga frappieri sp. nov., isolated from the biofilm of the methanol-fed denitrification system treating the seawater at the Montreal Biodome.</title>
        <authorList>
            <person name="Villeneuve C."/>
            <person name="Martineau C."/>
            <person name="Mauffrey F."/>
            <person name="Villemur R."/>
        </authorList>
    </citation>
    <scope>NUCLEOTIDE SEQUENCE [LARGE SCALE GENOMIC DNA]</scope>
    <source>
        <strain evidence="1 2">JAM1</strain>
    </source>
</reference>
<dbReference type="PROSITE" id="PS51257">
    <property type="entry name" value="PROKAR_LIPOPROTEIN"/>
    <property type="match status" value="1"/>
</dbReference>
<dbReference type="OrthoDB" id="5609395at2"/>
<dbReference type="AlphaFoldDB" id="I1XJP4"/>